<dbReference type="PANTHER" id="PTHR24394">
    <property type="entry name" value="ZINC FINGER PROTEIN"/>
    <property type="match status" value="1"/>
</dbReference>
<organism evidence="11 12">
    <name type="scientific">Gadus morhua</name>
    <name type="common">Atlantic cod</name>
    <dbReference type="NCBI Taxonomy" id="8049"/>
    <lineage>
        <taxon>Eukaryota</taxon>
        <taxon>Metazoa</taxon>
        <taxon>Chordata</taxon>
        <taxon>Craniata</taxon>
        <taxon>Vertebrata</taxon>
        <taxon>Euteleostomi</taxon>
        <taxon>Actinopterygii</taxon>
        <taxon>Neopterygii</taxon>
        <taxon>Teleostei</taxon>
        <taxon>Neoteleostei</taxon>
        <taxon>Acanthomorphata</taxon>
        <taxon>Zeiogadaria</taxon>
        <taxon>Gadariae</taxon>
        <taxon>Gadiformes</taxon>
        <taxon>Gadoidei</taxon>
        <taxon>Gadidae</taxon>
        <taxon>Gadus</taxon>
    </lineage>
</organism>
<keyword evidence="3" id="KW-0677">Repeat</keyword>
<dbReference type="GO" id="GO:0008270">
    <property type="term" value="F:zinc ion binding"/>
    <property type="evidence" value="ECO:0007669"/>
    <property type="project" value="UniProtKB-KW"/>
</dbReference>
<dbReference type="Gene3D" id="3.30.160.60">
    <property type="entry name" value="Classic Zinc Finger"/>
    <property type="match status" value="4"/>
</dbReference>
<evidence type="ECO:0000256" key="9">
    <source>
        <dbReference type="SAM" id="MobiDB-lite"/>
    </source>
</evidence>
<proteinExistence type="predicted"/>
<keyword evidence="8" id="KW-0175">Coiled coil</keyword>
<feature type="domain" description="C2H2-type" evidence="10">
    <location>
        <begin position="316"/>
        <end position="343"/>
    </location>
</feature>
<reference evidence="11" key="2">
    <citation type="submission" date="2025-09" db="UniProtKB">
        <authorList>
            <consortium name="Ensembl"/>
        </authorList>
    </citation>
    <scope>IDENTIFICATION</scope>
</reference>
<protein>
    <submittedName>
        <fullName evidence="11">Zinc finger protein 28-like</fullName>
    </submittedName>
</protein>
<accession>A0A8C5CRT9</accession>
<dbReference type="PROSITE" id="PS00028">
    <property type="entry name" value="ZINC_FINGER_C2H2_1"/>
    <property type="match status" value="4"/>
</dbReference>
<evidence type="ECO:0000256" key="2">
    <source>
        <dbReference type="ARBA" id="ARBA00022723"/>
    </source>
</evidence>
<sequence length="436" mass="48542">MLINMSPCGSTMEEQLSSIMDVLAKAAVSEISQLFSEGSATLQLQITRSREENEALRTRMKEMRSELFSLRLQTRSKASGEASRFALARDNIGKPRTTSQGNESSSSGLKPLIYHKAVGHSPFHSPSKSVESSVTSPAEETPGIILIKIEEDISGCRPAEDNNAFGGRSMQSAAASEFLHVVAPGSSHVSCQNAELRILSVHGLAVEGHETLFNVSELEALNSLSADCSVAKSLDCGERLDCRKELAVQKETPDNILIKVEEDIGGSIPPVEDCIDIRDCSTQPGATSDSMHPDAPGSSHMSSHKFSRVHSLEKPYRCDQCMKGFKRSYDLKIHMRIHSGERPYKCEQCMKRFSQSYNLKIHMRIHSREKPYRCEQCMKRFSQSYHLKIHMRIHSGEKPCVCLQCKASFSDPRHLREHMINAHGHWGELTRVNGTL</sequence>
<evidence type="ECO:0000259" key="10">
    <source>
        <dbReference type="PROSITE" id="PS50157"/>
    </source>
</evidence>
<feature type="region of interest" description="Disordered" evidence="9">
    <location>
        <begin position="83"/>
        <end position="109"/>
    </location>
</feature>
<keyword evidence="5" id="KW-0862">Zinc</keyword>
<feature type="coiled-coil region" evidence="8">
    <location>
        <begin position="46"/>
        <end position="73"/>
    </location>
</feature>
<feature type="domain" description="C2H2-type" evidence="10">
    <location>
        <begin position="344"/>
        <end position="371"/>
    </location>
</feature>
<evidence type="ECO:0000313" key="11">
    <source>
        <dbReference type="Ensembl" id="ENSGMOP00000065968.1"/>
    </source>
</evidence>
<dbReference type="SUPFAM" id="SSF57667">
    <property type="entry name" value="beta-beta-alpha zinc fingers"/>
    <property type="match status" value="2"/>
</dbReference>
<reference evidence="11" key="1">
    <citation type="submission" date="2025-08" db="UniProtKB">
        <authorList>
            <consortium name="Ensembl"/>
        </authorList>
    </citation>
    <scope>IDENTIFICATION</scope>
</reference>
<evidence type="ECO:0000256" key="6">
    <source>
        <dbReference type="ARBA" id="ARBA00023242"/>
    </source>
</evidence>
<dbReference type="OrthoDB" id="3437960at2759"/>
<dbReference type="Proteomes" id="UP000694546">
    <property type="component" value="Chromosome 7"/>
</dbReference>
<feature type="domain" description="C2H2-type" evidence="10">
    <location>
        <begin position="372"/>
        <end position="399"/>
    </location>
</feature>
<evidence type="ECO:0000256" key="4">
    <source>
        <dbReference type="ARBA" id="ARBA00022771"/>
    </source>
</evidence>
<evidence type="ECO:0000256" key="7">
    <source>
        <dbReference type="PROSITE-ProRule" id="PRU00042"/>
    </source>
</evidence>
<keyword evidence="12" id="KW-1185">Reference proteome</keyword>
<dbReference type="AlphaFoldDB" id="A0A8C5CRT9"/>
<evidence type="ECO:0000256" key="1">
    <source>
        <dbReference type="ARBA" id="ARBA00004123"/>
    </source>
</evidence>
<dbReference type="Ensembl" id="ENSGMOT00000074887.1">
    <property type="protein sequence ID" value="ENSGMOP00000065968.1"/>
    <property type="gene ID" value="ENSGMOG00000034700.1"/>
</dbReference>
<dbReference type="GO" id="GO:0000978">
    <property type="term" value="F:RNA polymerase II cis-regulatory region sequence-specific DNA binding"/>
    <property type="evidence" value="ECO:0007669"/>
    <property type="project" value="TreeGrafter"/>
</dbReference>
<feature type="region of interest" description="Disordered" evidence="9">
    <location>
        <begin position="284"/>
        <end position="303"/>
    </location>
</feature>
<evidence type="ECO:0000256" key="3">
    <source>
        <dbReference type="ARBA" id="ARBA00022737"/>
    </source>
</evidence>
<evidence type="ECO:0000313" key="12">
    <source>
        <dbReference type="Proteomes" id="UP000694546"/>
    </source>
</evidence>
<name>A0A8C5CRT9_GADMO</name>
<dbReference type="InterPro" id="IPR036236">
    <property type="entry name" value="Znf_C2H2_sf"/>
</dbReference>
<dbReference type="PANTHER" id="PTHR24394:SF44">
    <property type="entry name" value="ZINC FINGER PROTEIN 271-LIKE"/>
    <property type="match status" value="1"/>
</dbReference>
<dbReference type="GO" id="GO:0000981">
    <property type="term" value="F:DNA-binding transcription factor activity, RNA polymerase II-specific"/>
    <property type="evidence" value="ECO:0007669"/>
    <property type="project" value="TreeGrafter"/>
</dbReference>
<dbReference type="GeneTree" id="ENSGT01150000286971"/>
<dbReference type="Pfam" id="PF00096">
    <property type="entry name" value="zf-C2H2"/>
    <property type="match status" value="4"/>
</dbReference>
<dbReference type="PROSITE" id="PS50157">
    <property type="entry name" value="ZINC_FINGER_C2H2_2"/>
    <property type="match status" value="3"/>
</dbReference>
<keyword evidence="4 7" id="KW-0863">Zinc-finger</keyword>
<dbReference type="GO" id="GO:0005634">
    <property type="term" value="C:nucleus"/>
    <property type="evidence" value="ECO:0007669"/>
    <property type="project" value="UniProtKB-SubCell"/>
</dbReference>
<feature type="compositionally biased region" description="Polar residues" evidence="9">
    <location>
        <begin position="96"/>
        <end position="108"/>
    </location>
</feature>
<keyword evidence="6" id="KW-0539">Nucleus</keyword>
<dbReference type="InterPro" id="IPR013087">
    <property type="entry name" value="Znf_C2H2_type"/>
</dbReference>
<comment type="subcellular location">
    <subcellularLocation>
        <location evidence="1">Nucleus</location>
    </subcellularLocation>
</comment>
<dbReference type="SMART" id="SM00355">
    <property type="entry name" value="ZnF_C2H2"/>
    <property type="match status" value="4"/>
</dbReference>
<evidence type="ECO:0000256" key="8">
    <source>
        <dbReference type="SAM" id="Coils"/>
    </source>
</evidence>
<keyword evidence="2" id="KW-0479">Metal-binding</keyword>
<dbReference type="RefSeq" id="XP_030215978.1">
    <property type="nucleotide sequence ID" value="XM_030360118.1"/>
</dbReference>
<dbReference type="GeneID" id="115546547"/>
<evidence type="ECO:0000256" key="5">
    <source>
        <dbReference type="ARBA" id="ARBA00022833"/>
    </source>
</evidence>
<gene>
    <name evidence="11" type="primary">LOC115546547</name>
</gene>